<protein>
    <submittedName>
        <fullName evidence="4">Uncharacterized protein LOC107268685 isoform X1</fullName>
    </submittedName>
</protein>
<dbReference type="GO" id="GO:0005576">
    <property type="term" value="C:extracellular region"/>
    <property type="evidence" value="ECO:0007669"/>
    <property type="project" value="InterPro"/>
</dbReference>
<dbReference type="AlphaFoldDB" id="A0AAJ7BXZ7"/>
<keyword evidence="3" id="KW-1185">Reference proteome</keyword>
<evidence type="ECO:0000259" key="2">
    <source>
        <dbReference type="PROSITE" id="PS50940"/>
    </source>
</evidence>
<dbReference type="SMART" id="SM00494">
    <property type="entry name" value="ChtBD2"/>
    <property type="match status" value="1"/>
</dbReference>
<dbReference type="GeneID" id="107268685"/>
<dbReference type="SUPFAM" id="SSF57625">
    <property type="entry name" value="Invertebrate chitin-binding proteins"/>
    <property type="match status" value="1"/>
</dbReference>
<dbReference type="RefSeq" id="XP_015597196.1">
    <property type="nucleotide sequence ID" value="XM_015741710.2"/>
</dbReference>
<reference evidence="4" key="1">
    <citation type="submission" date="2025-08" db="UniProtKB">
        <authorList>
            <consortium name="RefSeq"/>
        </authorList>
    </citation>
    <scope>IDENTIFICATION</scope>
</reference>
<dbReference type="InterPro" id="IPR002557">
    <property type="entry name" value="Chitin-bd_dom"/>
</dbReference>
<evidence type="ECO:0000313" key="3">
    <source>
        <dbReference type="Proteomes" id="UP000694920"/>
    </source>
</evidence>
<organism evidence="3 4">
    <name type="scientific">Cephus cinctus</name>
    <name type="common">Wheat stem sawfly</name>
    <dbReference type="NCBI Taxonomy" id="211228"/>
    <lineage>
        <taxon>Eukaryota</taxon>
        <taxon>Metazoa</taxon>
        <taxon>Ecdysozoa</taxon>
        <taxon>Arthropoda</taxon>
        <taxon>Hexapoda</taxon>
        <taxon>Insecta</taxon>
        <taxon>Pterygota</taxon>
        <taxon>Neoptera</taxon>
        <taxon>Endopterygota</taxon>
        <taxon>Hymenoptera</taxon>
        <taxon>Cephoidea</taxon>
        <taxon>Cephidae</taxon>
        <taxon>Cephus</taxon>
    </lineage>
</organism>
<feature type="signal peptide" evidence="1">
    <location>
        <begin position="1"/>
        <end position="21"/>
    </location>
</feature>
<feature type="domain" description="Chitin-binding type-2" evidence="2">
    <location>
        <begin position="44"/>
        <end position="102"/>
    </location>
</feature>
<dbReference type="KEGG" id="ccin:107268685"/>
<dbReference type="InterPro" id="IPR036508">
    <property type="entry name" value="Chitin-bd_dom_sf"/>
</dbReference>
<dbReference type="Pfam" id="PF01607">
    <property type="entry name" value="CBM_14"/>
    <property type="match status" value="1"/>
</dbReference>
<sequence>MDYYVWCVLGILCFLHIPCLCEEFFTRSIYLTLQNTTPRPIYSNFSCVGRAMGFYADIEANCRIYHTCDDQGNKFTYNCPEETAFRQEAMICDHAHLVDCQRGRRVLKITESHEDRTTAKSLFDKTGPNRNSQFPSFKEYTTPVPARSFRITQKPFTMNTTQKYMNNKKPVYILGTGITNGRYQDTKTSFNRQNNQVSNPVTKPITGIVNCNEKIERCNSYNANGEIASTRPVTQGSNIKQGFFNNFPGFSNFFDRLDNTKTNRASASSFARRTLTTPRTVFNSNQDNSHIRELSRTFQLTLTPRPLPYMSKSPFTFHNMNYPYSETLRSIQNHTQAFSLTSTTTPLPLIHTDLPVDSLTASLKPLIPNELEFDPYYPRIPVTTEAYYTPSDDNKRPKLFQFSTQSPLLNVQFDIPANLPDLNSLEDLIDRRKLFYIPRRKLR</sequence>
<evidence type="ECO:0000313" key="4">
    <source>
        <dbReference type="RefSeq" id="XP_015597196.1"/>
    </source>
</evidence>
<feature type="chain" id="PRO_5042556004" evidence="1">
    <location>
        <begin position="22"/>
        <end position="443"/>
    </location>
</feature>
<accession>A0AAJ7BXZ7</accession>
<name>A0AAJ7BXZ7_CEPCN</name>
<keyword evidence="1" id="KW-0732">Signal</keyword>
<dbReference type="Proteomes" id="UP000694920">
    <property type="component" value="Unplaced"/>
</dbReference>
<dbReference type="Gene3D" id="2.170.140.10">
    <property type="entry name" value="Chitin binding domain"/>
    <property type="match status" value="1"/>
</dbReference>
<gene>
    <name evidence="4" type="primary">LOC107268685</name>
</gene>
<dbReference type="PROSITE" id="PS50940">
    <property type="entry name" value="CHIT_BIND_II"/>
    <property type="match status" value="1"/>
</dbReference>
<proteinExistence type="predicted"/>
<evidence type="ECO:0000256" key="1">
    <source>
        <dbReference type="SAM" id="SignalP"/>
    </source>
</evidence>
<dbReference type="GO" id="GO:0008061">
    <property type="term" value="F:chitin binding"/>
    <property type="evidence" value="ECO:0007669"/>
    <property type="project" value="InterPro"/>
</dbReference>